<comment type="caution">
    <text evidence="1">The sequence shown here is derived from an EMBL/GenBank/DDBJ whole genome shotgun (WGS) entry which is preliminary data.</text>
</comment>
<proteinExistence type="predicted"/>
<accession>A0ABW5PJG3</accession>
<name>A0ABW5PJG3_9BACL</name>
<keyword evidence="2" id="KW-1185">Reference proteome</keyword>
<sequence>MDMDVLFPEATPADIVKTKSELASYAKRKKQFDDFEKNPPESQLQQELYLRLLKFTRNIERAIAQILDADVKKIIEYRYVQGNSRAATIIRFPLYCEKTVDRKLMEGIESIANTLKYLE</sequence>
<evidence type="ECO:0000313" key="2">
    <source>
        <dbReference type="Proteomes" id="UP001597541"/>
    </source>
</evidence>
<gene>
    <name evidence="1" type="ORF">ACFSUF_18885</name>
</gene>
<evidence type="ECO:0000313" key="1">
    <source>
        <dbReference type="EMBL" id="MFD2614482.1"/>
    </source>
</evidence>
<dbReference type="EMBL" id="JBHUME010000012">
    <property type="protein sequence ID" value="MFD2614482.1"/>
    <property type="molecule type" value="Genomic_DNA"/>
</dbReference>
<reference evidence="2" key="1">
    <citation type="journal article" date="2019" name="Int. J. Syst. Evol. Microbiol.">
        <title>The Global Catalogue of Microorganisms (GCM) 10K type strain sequencing project: providing services to taxonomists for standard genome sequencing and annotation.</title>
        <authorList>
            <consortium name="The Broad Institute Genomics Platform"/>
            <consortium name="The Broad Institute Genome Sequencing Center for Infectious Disease"/>
            <person name="Wu L."/>
            <person name="Ma J."/>
        </authorList>
    </citation>
    <scope>NUCLEOTIDE SEQUENCE [LARGE SCALE GENOMIC DNA]</scope>
    <source>
        <strain evidence="2">KCTC 3950</strain>
    </source>
</reference>
<organism evidence="1 2">
    <name type="scientific">Paenibacillus gansuensis</name>
    <dbReference type="NCBI Taxonomy" id="306542"/>
    <lineage>
        <taxon>Bacteria</taxon>
        <taxon>Bacillati</taxon>
        <taxon>Bacillota</taxon>
        <taxon>Bacilli</taxon>
        <taxon>Bacillales</taxon>
        <taxon>Paenibacillaceae</taxon>
        <taxon>Paenibacillus</taxon>
    </lineage>
</organism>
<protein>
    <submittedName>
        <fullName evidence="1">Uncharacterized protein</fullName>
    </submittedName>
</protein>
<dbReference type="RefSeq" id="WP_377605394.1">
    <property type="nucleotide sequence ID" value="NZ_JBHUME010000012.1"/>
</dbReference>
<dbReference type="Proteomes" id="UP001597541">
    <property type="component" value="Unassembled WGS sequence"/>
</dbReference>